<dbReference type="InterPro" id="IPR013766">
    <property type="entry name" value="Thioredoxin_domain"/>
</dbReference>
<keyword evidence="3" id="KW-0677">Repeat</keyword>
<feature type="domain" description="Thioredoxin" evidence="8">
    <location>
        <begin position="333"/>
        <end position="456"/>
    </location>
</feature>
<dbReference type="EMBL" id="CACVKT020001605">
    <property type="protein sequence ID" value="CAC5369506.1"/>
    <property type="molecule type" value="Genomic_DNA"/>
</dbReference>
<dbReference type="PRINTS" id="PR00421">
    <property type="entry name" value="THIOREDOXIN"/>
</dbReference>
<sequence length="588" mass="67603">MWKVGAVLLLVFYAVVTADNDDHGSEAVSHTTESFATQVEETKQFVMFFAPWCGHCKRLAPTWNELAKIFNDKEEQEVVIAKVDCTVETALCADNDVTGYPTIKFFSNGKDGAVRYKGGRDLEALQSFIEEQLGQVSYRVKMRQVCMVLEALQSFVEEQLQRVSYRDRKRHVLRDLEALQSLVEKELERLGLASLRDRKRHVFRDLEKKEKEDEEEQEGPLYELNDKNFARFTETGNHFIKFYAPWCGHCKRLAPTWEDLAKELDDDDSPVRISKVDCTVSQQLCSSHEVRGYPTLLFFKDGQKVEKYAGQRDLSAFKEFIKRMVDQKDENAEREEEKVPEKFPSQDSKDGVVDLTAGSFKAAIDYGVTFVKFFAPWCGHCKRLAPTWEDLSKKYVEIESVQIAKVDCTVHKELCQENKVRGYPTLIVYKNGERKEEYSGGRDLPSLETFLDKFVFTGDMKEEIPPEIVEEFNSPVLELDSESFQTTISDGVTFIKFFAPWCGHCKNLAPTWEDLSKKFEGIETVKIAKVDCTVYKDICQENQVRGYPTLLMFKDGEKKEEYSGGRDLNSLSSFVDKYNSDSGRKEEL</sequence>
<dbReference type="InterPro" id="IPR005788">
    <property type="entry name" value="PDI_thioredoxin-like_dom"/>
</dbReference>
<organism evidence="9 10">
    <name type="scientific">Mytilus coruscus</name>
    <name type="common">Sea mussel</name>
    <dbReference type="NCBI Taxonomy" id="42192"/>
    <lineage>
        <taxon>Eukaryota</taxon>
        <taxon>Metazoa</taxon>
        <taxon>Spiralia</taxon>
        <taxon>Lophotrochozoa</taxon>
        <taxon>Mollusca</taxon>
        <taxon>Bivalvia</taxon>
        <taxon>Autobranchia</taxon>
        <taxon>Pteriomorphia</taxon>
        <taxon>Mytilida</taxon>
        <taxon>Mytiloidea</taxon>
        <taxon>Mytilidae</taxon>
        <taxon>Mytilinae</taxon>
        <taxon>Mytilus</taxon>
    </lineage>
</organism>
<feature type="region of interest" description="Disordered" evidence="6">
    <location>
        <begin position="560"/>
        <end position="588"/>
    </location>
</feature>
<comment type="similarity">
    <text evidence="1 5">Belongs to the protein disulfide isomerase family.</text>
</comment>
<dbReference type="InterPro" id="IPR017937">
    <property type="entry name" value="Thioredoxin_CS"/>
</dbReference>
<evidence type="ECO:0000313" key="9">
    <source>
        <dbReference type="EMBL" id="CAC5369506.1"/>
    </source>
</evidence>
<dbReference type="InterPro" id="IPR036249">
    <property type="entry name" value="Thioredoxin-like_sf"/>
</dbReference>
<dbReference type="NCBIfam" id="TIGR01126">
    <property type="entry name" value="pdi_dom"/>
    <property type="match status" value="3"/>
</dbReference>
<feature type="domain" description="Thioredoxin" evidence="8">
    <location>
        <begin position="7"/>
        <end position="134"/>
    </location>
</feature>
<name>A0A6J8AKV4_MYTCO</name>
<dbReference type="GO" id="GO:0003756">
    <property type="term" value="F:protein disulfide isomerase activity"/>
    <property type="evidence" value="ECO:0007669"/>
    <property type="project" value="InterPro"/>
</dbReference>
<evidence type="ECO:0000256" key="5">
    <source>
        <dbReference type="RuleBase" id="RU004208"/>
    </source>
</evidence>
<evidence type="ECO:0000313" key="10">
    <source>
        <dbReference type="Proteomes" id="UP000507470"/>
    </source>
</evidence>
<dbReference type="Proteomes" id="UP000507470">
    <property type="component" value="Unassembled WGS sequence"/>
</dbReference>
<dbReference type="InterPro" id="IPR051063">
    <property type="entry name" value="PDI"/>
</dbReference>
<dbReference type="CDD" id="cd03005">
    <property type="entry name" value="PDI_a_ERp46"/>
    <property type="match status" value="2"/>
</dbReference>
<reference evidence="9 10" key="1">
    <citation type="submission" date="2020-06" db="EMBL/GenBank/DDBJ databases">
        <authorList>
            <person name="Li R."/>
            <person name="Bekaert M."/>
        </authorList>
    </citation>
    <scope>NUCLEOTIDE SEQUENCE [LARGE SCALE GENOMIC DNA]</scope>
    <source>
        <strain evidence="10">wild</strain>
    </source>
</reference>
<dbReference type="GO" id="GO:0006457">
    <property type="term" value="P:protein folding"/>
    <property type="evidence" value="ECO:0007669"/>
    <property type="project" value="TreeGrafter"/>
</dbReference>
<feature type="signal peptide" evidence="7">
    <location>
        <begin position="1"/>
        <end position="18"/>
    </location>
</feature>
<dbReference type="GO" id="GO:0005783">
    <property type="term" value="C:endoplasmic reticulum"/>
    <property type="evidence" value="ECO:0007669"/>
    <property type="project" value="TreeGrafter"/>
</dbReference>
<dbReference type="Pfam" id="PF00085">
    <property type="entry name" value="Thioredoxin"/>
    <property type="match status" value="4"/>
</dbReference>
<dbReference type="PANTHER" id="PTHR45672:SF3">
    <property type="entry name" value="THIOREDOXIN DOMAIN-CONTAINING PROTEIN 5"/>
    <property type="match status" value="1"/>
</dbReference>
<dbReference type="PANTHER" id="PTHR45672">
    <property type="entry name" value="PROTEIN DISULFIDE-ISOMERASE C17H9.14C-RELATED"/>
    <property type="match status" value="1"/>
</dbReference>
<evidence type="ECO:0000256" key="3">
    <source>
        <dbReference type="ARBA" id="ARBA00022737"/>
    </source>
</evidence>
<evidence type="ECO:0000256" key="7">
    <source>
        <dbReference type="SAM" id="SignalP"/>
    </source>
</evidence>
<keyword evidence="4" id="KW-0676">Redox-active center</keyword>
<dbReference type="Gene3D" id="3.40.30.10">
    <property type="entry name" value="Glutaredoxin"/>
    <property type="match status" value="4"/>
</dbReference>
<feature type="domain" description="Thioredoxin" evidence="8">
    <location>
        <begin position="458"/>
        <end position="580"/>
    </location>
</feature>
<dbReference type="PROSITE" id="PS00194">
    <property type="entry name" value="THIOREDOXIN_1"/>
    <property type="match status" value="4"/>
</dbReference>
<feature type="chain" id="PRO_5026976792" evidence="7">
    <location>
        <begin position="19"/>
        <end position="588"/>
    </location>
</feature>
<proteinExistence type="inferred from homology"/>
<feature type="compositionally biased region" description="Basic and acidic residues" evidence="6">
    <location>
        <begin position="578"/>
        <end position="588"/>
    </location>
</feature>
<evidence type="ECO:0000259" key="8">
    <source>
        <dbReference type="PROSITE" id="PS51352"/>
    </source>
</evidence>
<keyword evidence="2 7" id="KW-0732">Signal</keyword>
<evidence type="ECO:0000256" key="6">
    <source>
        <dbReference type="SAM" id="MobiDB-lite"/>
    </source>
</evidence>
<dbReference type="OrthoDB" id="71336at2759"/>
<gene>
    <name evidence="9" type="ORF">MCOR_8680</name>
</gene>
<dbReference type="SUPFAM" id="SSF52833">
    <property type="entry name" value="Thioredoxin-like"/>
    <property type="match status" value="4"/>
</dbReference>
<accession>A0A6J8AKV4</accession>
<protein>
    <submittedName>
        <fullName evidence="9">TXNDC5</fullName>
    </submittedName>
</protein>
<evidence type="ECO:0000256" key="4">
    <source>
        <dbReference type="ARBA" id="ARBA00023284"/>
    </source>
</evidence>
<evidence type="ECO:0000256" key="2">
    <source>
        <dbReference type="ARBA" id="ARBA00022729"/>
    </source>
</evidence>
<dbReference type="AlphaFoldDB" id="A0A6J8AKV4"/>
<dbReference type="PROSITE" id="PS51352">
    <property type="entry name" value="THIOREDOXIN_2"/>
    <property type="match status" value="4"/>
</dbReference>
<keyword evidence="10" id="KW-1185">Reference proteome</keyword>
<feature type="domain" description="Thioredoxin" evidence="8">
    <location>
        <begin position="203"/>
        <end position="326"/>
    </location>
</feature>
<evidence type="ECO:0000256" key="1">
    <source>
        <dbReference type="ARBA" id="ARBA00006347"/>
    </source>
</evidence>